<evidence type="ECO:0000313" key="12">
    <source>
        <dbReference type="EMBL" id="TDG43969.1"/>
    </source>
</evidence>
<keyword evidence="13" id="KW-1185">Reference proteome</keyword>
<dbReference type="InterPro" id="IPR050391">
    <property type="entry name" value="Mito_Metabolite_Transporter"/>
</dbReference>
<name>A0A484B5P3_DRONA</name>
<evidence type="ECO:0000256" key="10">
    <source>
        <dbReference type="PROSITE-ProRule" id="PRU00282"/>
    </source>
</evidence>
<dbReference type="GO" id="GO:0005743">
    <property type="term" value="C:mitochondrial inner membrane"/>
    <property type="evidence" value="ECO:0007669"/>
    <property type="project" value="UniProtKB-SubCell"/>
</dbReference>
<comment type="subcellular location">
    <subcellularLocation>
        <location evidence="1">Mitochondrion inner membrane</location>
        <topology evidence="1">Multi-pass membrane protein</topology>
    </subcellularLocation>
</comment>
<dbReference type="KEGG" id="dnv:108652477"/>
<keyword evidence="8" id="KW-0496">Mitochondrion</keyword>
<dbReference type="STRING" id="7232.A0A484B5P3"/>
<dbReference type="Pfam" id="PF00153">
    <property type="entry name" value="Mito_carr"/>
    <property type="match status" value="3"/>
</dbReference>
<keyword evidence="6" id="KW-0999">Mitochondrion inner membrane</keyword>
<evidence type="ECO:0000256" key="7">
    <source>
        <dbReference type="ARBA" id="ARBA00022989"/>
    </source>
</evidence>
<keyword evidence="5" id="KW-0677">Repeat</keyword>
<dbReference type="SUPFAM" id="SSF103506">
    <property type="entry name" value="Mitochondrial carrier"/>
    <property type="match status" value="1"/>
</dbReference>
<evidence type="ECO:0000256" key="4">
    <source>
        <dbReference type="ARBA" id="ARBA00022692"/>
    </source>
</evidence>
<comment type="caution">
    <text evidence="12">The sequence shown here is derived from an EMBL/GenBank/DDBJ whole genome shotgun (WGS) entry which is preliminary data.</text>
</comment>
<dbReference type="AlphaFoldDB" id="A0A484B5P3"/>
<sequence>MAEVKDWRPFVYGGLASITAEFGTFPIDTTKTRLQIQGQKIDHSFSQLRYRGMTDAFVKISREEGLRALYSGIWPAVLRQATYGTIKFGSYYTLKKLANERGLLTNSDGSERVWSNIICAASAGAISSAIANPTDVLKVRMQVHGKGTDALGLFGCFQEIYKYEGVRGLWRGVGPTAQRAVVIASVELPVYDFCKLQLMSAFGDHVANHFISSFIASLGSAVASTPIDVIRTRLMNQRHVTMLSGGIATAAAPTPKLYNGSLDCAVQTIRNEGLFALYKGFIPTWVRMGPWNIIFFITYEQLKKY</sequence>
<dbReference type="GO" id="GO:0055085">
    <property type="term" value="P:transmembrane transport"/>
    <property type="evidence" value="ECO:0007669"/>
    <property type="project" value="InterPro"/>
</dbReference>
<evidence type="ECO:0000256" key="9">
    <source>
        <dbReference type="ARBA" id="ARBA00023136"/>
    </source>
</evidence>
<evidence type="ECO:0000313" key="13">
    <source>
        <dbReference type="Proteomes" id="UP000295192"/>
    </source>
</evidence>
<keyword evidence="9 10" id="KW-0472">Membrane</keyword>
<dbReference type="InterPro" id="IPR023395">
    <property type="entry name" value="MCP_dom_sf"/>
</dbReference>
<evidence type="ECO:0000256" key="11">
    <source>
        <dbReference type="RuleBase" id="RU000488"/>
    </source>
</evidence>
<dbReference type="PRINTS" id="PR00926">
    <property type="entry name" value="MITOCARRIER"/>
</dbReference>
<feature type="repeat" description="Solcar" evidence="10">
    <location>
        <begin position="8"/>
        <end position="97"/>
    </location>
</feature>
<keyword evidence="4 10" id="KW-0812">Transmembrane</keyword>
<evidence type="ECO:0000256" key="6">
    <source>
        <dbReference type="ARBA" id="ARBA00022792"/>
    </source>
</evidence>
<organism evidence="12 13">
    <name type="scientific">Drosophila navojoa</name>
    <name type="common">Fruit fly</name>
    <dbReference type="NCBI Taxonomy" id="7232"/>
    <lineage>
        <taxon>Eukaryota</taxon>
        <taxon>Metazoa</taxon>
        <taxon>Ecdysozoa</taxon>
        <taxon>Arthropoda</taxon>
        <taxon>Hexapoda</taxon>
        <taxon>Insecta</taxon>
        <taxon>Pterygota</taxon>
        <taxon>Neoptera</taxon>
        <taxon>Endopterygota</taxon>
        <taxon>Diptera</taxon>
        <taxon>Brachycera</taxon>
        <taxon>Muscomorpha</taxon>
        <taxon>Ephydroidea</taxon>
        <taxon>Drosophilidae</taxon>
        <taxon>Drosophila</taxon>
    </lineage>
</organism>
<accession>A0A484B5P3</accession>
<dbReference type="PANTHER" id="PTHR45618">
    <property type="entry name" value="MITOCHONDRIAL DICARBOXYLATE CARRIER-RELATED"/>
    <property type="match status" value="1"/>
</dbReference>
<dbReference type="OrthoDB" id="756301at2759"/>
<dbReference type="EMBL" id="LSRL02000123">
    <property type="protein sequence ID" value="TDG43969.1"/>
    <property type="molecule type" value="Genomic_DNA"/>
</dbReference>
<keyword evidence="3 11" id="KW-0813">Transport</keyword>
<proteinExistence type="inferred from homology"/>
<dbReference type="PROSITE" id="PS50920">
    <property type="entry name" value="SOLCAR"/>
    <property type="match status" value="3"/>
</dbReference>
<gene>
    <name evidence="12" type="ORF">AWZ03_009604</name>
</gene>
<reference evidence="12 13" key="1">
    <citation type="journal article" date="2019" name="J. Hered.">
        <title>An Improved Genome Assembly for Drosophila navojoa, the Basal Species in the mojavensis Cluster.</title>
        <authorList>
            <person name="Vanderlinde T."/>
            <person name="Dupim E.G."/>
            <person name="Nazario-Yepiz N.O."/>
            <person name="Carvalho A.B."/>
        </authorList>
    </citation>
    <scope>NUCLEOTIDE SEQUENCE [LARGE SCALE GENOMIC DNA]</scope>
    <source>
        <strain evidence="12">Navoj_Jal97</strain>
        <tissue evidence="12">Whole organism</tissue>
    </source>
</reference>
<dbReference type="OMA" id="VWSNIIC"/>
<feature type="repeat" description="Solcar" evidence="10">
    <location>
        <begin position="204"/>
        <end position="305"/>
    </location>
</feature>
<feature type="repeat" description="Solcar" evidence="10">
    <location>
        <begin position="111"/>
        <end position="197"/>
    </location>
</feature>
<protein>
    <submittedName>
        <fullName evidence="12">Uncharacterized protein</fullName>
    </submittedName>
</protein>
<keyword evidence="7" id="KW-1133">Transmembrane helix</keyword>
<dbReference type="FunFam" id="1.50.40.10:FF:000006">
    <property type="entry name" value="brain mitochondrial carrier protein 1 isoform X1"/>
    <property type="match status" value="1"/>
</dbReference>
<evidence type="ECO:0000256" key="1">
    <source>
        <dbReference type="ARBA" id="ARBA00004448"/>
    </source>
</evidence>
<evidence type="ECO:0000256" key="2">
    <source>
        <dbReference type="ARBA" id="ARBA00006375"/>
    </source>
</evidence>
<evidence type="ECO:0000256" key="3">
    <source>
        <dbReference type="ARBA" id="ARBA00022448"/>
    </source>
</evidence>
<evidence type="ECO:0000256" key="5">
    <source>
        <dbReference type="ARBA" id="ARBA00022737"/>
    </source>
</evidence>
<dbReference type="Gene3D" id="1.50.40.10">
    <property type="entry name" value="Mitochondrial carrier domain"/>
    <property type="match status" value="1"/>
</dbReference>
<dbReference type="InterPro" id="IPR002067">
    <property type="entry name" value="MCP"/>
</dbReference>
<comment type="similarity">
    <text evidence="2 11">Belongs to the mitochondrial carrier (TC 2.A.29) family.</text>
</comment>
<dbReference type="Proteomes" id="UP000295192">
    <property type="component" value="Unassembled WGS sequence"/>
</dbReference>
<dbReference type="InterPro" id="IPR018108">
    <property type="entry name" value="MCP_transmembrane"/>
</dbReference>
<evidence type="ECO:0000256" key="8">
    <source>
        <dbReference type="ARBA" id="ARBA00023128"/>
    </source>
</evidence>